<evidence type="ECO:0000256" key="4">
    <source>
        <dbReference type="ARBA" id="ARBA00022989"/>
    </source>
</evidence>
<dbReference type="SUPFAM" id="SSF111369">
    <property type="entry name" value="HlyD-like secretion proteins"/>
    <property type="match status" value="2"/>
</dbReference>
<name>A0ABW7J0C7_9VIBR</name>
<dbReference type="Gene3D" id="2.40.50.100">
    <property type="match status" value="1"/>
</dbReference>
<feature type="transmembrane region" description="Helical" evidence="8">
    <location>
        <begin position="31"/>
        <end position="48"/>
    </location>
</feature>
<keyword evidence="5 8" id="KW-0472">Membrane</keyword>
<gene>
    <name evidence="11" type="ORF">ACGRQ9_18225</name>
</gene>
<dbReference type="Gene3D" id="1.10.287.470">
    <property type="entry name" value="Helix hairpin bin"/>
    <property type="match status" value="1"/>
</dbReference>
<sequence length="378" mass="40899">MKNTSPSSEITKENHTIDKNKPVTKNPATKVARLILLLALTLIFWYVLTDRYAPYSSQGAILGYITQLSAQVNGQVTDVFVVDGDIVEADTPLFQLDKRVFELAVSQAKTNLARAIKTTEASAASIVSLQAALTVARIDLDNTRRSTDRTLALAKRSLLSKAEEDNAKAQLKSAQASYQRAEAELNSAMLSLGKSDHANLEVQAAQISLDQAMLNLEYSTVKAPTLGVVTNLQLAIGQYVAPGTPAMTFIDGRGAWIAIDLRENQIGNIDAGDTVSLFFDAVPGKLYRGTVKSIAWGIDPGRKAAGGLIQNQSSTQWFEPARHIPIYIELDGGTENWPKVAKAGGKVSALVYAEGEDNPIALISSAIMHIRSYLSYLY</sequence>
<dbReference type="InterPro" id="IPR058625">
    <property type="entry name" value="MdtA-like_BSH"/>
</dbReference>
<feature type="region of interest" description="Disordered" evidence="7">
    <location>
        <begin position="1"/>
        <end position="23"/>
    </location>
</feature>
<keyword evidence="4 8" id="KW-1133">Transmembrane helix</keyword>
<accession>A0ABW7J0C7</accession>
<evidence type="ECO:0000256" key="7">
    <source>
        <dbReference type="SAM" id="MobiDB-lite"/>
    </source>
</evidence>
<feature type="domain" description="Multidrug resistance protein MdtA-like alpha-helical hairpin" evidence="9">
    <location>
        <begin position="128"/>
        <end position="192"/>
    </location>
</feature>
<evidence type="ECO:0000259" key="10">
    <source>
        <dbReference type="Pfam" id="PF25917"/>
    </source>
</evidence>
<keyword evidence="6" id="KW-0175">Coiled coil</keyword>
<dbReference type="EMBL" id="JBIHSN010000004">
    <property type="protein sequence ID" value="MFH0267376.1"/>
    <property type="molecule type" value="Genomic_DNA"/>
</dbReference>
<dbReference type="Pfam" id="PF25917">
    <property type="entry name" value="BSH_RND"/>
    <property type="match status" value="1"/>
</dbReference>
<keyword evidence="3 8" id="KW-0812">Transmembrane</keyword>
<proteinExistence type="inferred from homology"/>
<evidence type="ECO:0000256" key="5">
    <source>
        <dbReference type="ARBA" id="ARBA00023136"/>
    </source>
</evidence>
<evidence type="ECO:0000256" key="6">
    <source>
        <dbReference type="SAM" id="Coils"/>
    </source>
</evidence>
<dbReference type="Pfam" id="PF25876">
    <property type="entry name" value="HH_MFP_RND"/>
    <property type="match status" value="1"/>
</dbReference>
<evidence type="ECO:0000259" key="9">
    <source>
        <dbReference type="Pfam" id="PF25876"/>
    </source>
</evidence>
<organism evidence="11 12">
    <name type="scientific">Vibrio rumoiensis</name>
    <dbReference type="NCBI Taxonomy" id="76258"/>
    <lineage>
        <taxon>Bacteria</taxon>
        <taxon>Pseudomonadati</taxon>
        <taxon>Pseudomonadota</taxon>
        <taxon>Gammaproteobacteria</taxon>
        <taxon>Vibrionales</taxon>
        <taxon>Vibrionaceae</taxon>
        <taxon>Vibrio</taxon>
    </lineage>
</organism>
<keyword evidence="12" id="KW-1185">Reference proteome</keyword>
<dbReference type="PANTHER" id="PTHR30386:SF26">
    <property type="entry name" value="TRANSPORT PROTEIN COMB"/>
    <property type="match status" value="1"/>
</dbReference>
<dbReference type="InterPro" id="IPR058624">
    <property type="entry name" value="MdtA-like_HH"/>
</dbReference>
<feature type="domain" description="Multidrug resistance protein MdtA-like barrel-sandwich hybrid" evidence="10">
    <location>
        <begin position="67"/>
        <end position="247"/>
    </location>
</feature>
<dbReference type="Proteomes" id="UP001607151">
    <property type="component" value="Unassembled WGS sequence"/>
</dbReference>
<protein>
    <submittedName>
        <fullName evidence="11">HlyD family secretion protein</fullName>
    </submittedName>
</protein>
<feature type="coiled-coil region" evidence="6">
    <location>
        <begin position="164"/>
        <end position="191"/>
    </location>
</feature>
<evidence type="ECO:0000256" key="2">
    <source>
        <dbReference type="ARBA" id="ARBA00009477"/>
    </source>
</evidence>
<comment type="similarity">
    <text evidence="2">Belongs to the membrane fusion protein (MFP) (TC 8.A.1) family.</text>
</comment>
<evidence type="ECO:0000256" key="1">
    <source>
        <dbReference type="ARBA" id="ARBA00004167"/>
    </source>
</evidence>
<dbReference type="PANTHER" id="PTHR30386">
    <property type="entry name" value="MEMBRANE FUSION SUBUNIT OF EMRAB-TOLC MULTIDRUG EFFLUX PUMP"/>
    <property type="match status" value="1"/>
</dbReference>
<comment type="subcellular location">
    <subcellularLocation>
        <location evidence="1">Membrane</location>
        <topology evidence="1">Single-pass membrane protein</topology>
    </subcellularLocation>
</comment>
<evidence type="ECO:0000313" key="11">
    <source>
        <dbReference type="EMBL" id="MFH0267376.1"/>
    </source>
</evidence>
<comment type="caution">
    <text evidence="11">The sequence shown here is derived from an EMBL/GenBank/DDBJ whole genome shotgun (WGS) entry which is preliminary data.</text>
</comment>
<evidence type="ECO:0000256" key="3">
    <source>
        <dbReference type="ARBA" id="ARBA00022692"/>
    </source>
</evidence>
<feature type="compositionally biased region" description="Basic and acidic residues" evidence="7">
    <location>
        <begin position="10"/>
        <end position="21"/>
    </location>
</feature>
<dbReference type="Gene3D" id="2.40.30.170">
    <property type="match status" value="1"/>
</dbReference>
<evidence type="ECO:0000256" key="8">
    <source>
        <dbReference type="SAM" id="Phobius"/>
    </source>
</evidence>
<dbReference type="RefSeq" id="WP_394608886.1">
    <property type="nucleotide sequence ID" value="NZ_JBIHSN010000004.1"/>
</dbReference>
<dbReference type="InterPro" id="IPR050739">
    <property type="entry name" value="MFP"/>
</dbReference>
<reference evidence="11 12" key="1">
    <citation type="submission" date="2024-10" db="EMBL/GenBank/DDBJ databases">
        <authorList>
            <person name="Yibar A."/>
            <person name="Saticioglu I.B."/>
            <person name="Duman M."/>
            <person name="Ajmi N."/>
            <person name="Gurler F."/>
            <person name="Ay H."/>
            <person name="Onuk E."/>
            <person name="Guler S."/>
            <person name="Romalde J.L."/>
        </authorList>
    </citation>
    <scope>NUCLEOTIDE SEQUENCE [LARGE SCALE GENOMIC DNA]</scope>
    <source>
        <strain evidence="11 12">14-MA-B</strain>
    </source>
</reference>
<evidence type="ECO:0000313" key="12">
    <source>
        <dbReference type="Proteomes" id="UP001607151"/>
    </source>
</evidence>